<evidence type="ECO:0000313" key="4">
    <source>
        <dbReference type="Proteomes" id="UP000240317"/>
    </source>
</evidence>
<dbReference type="OrthoDB" id="118413at2"/>
<accession>A0A2T3WC30</accession>
<dbReference type="SUPFAM" id="SSF55961">
    <property type="entry name" value="Bet v1-like"/>
    <property type="match status" value="1"/>
</dbReference>
<protein>
    <submittedName>
        <fullName evidence="3">ATPase</fullName>
    </submittedName>
</protein>
<dbReference type="Pfam" id="PF08327">
    <property type="entry name" value="AHSA1"/>
    <property type="match status" value="1"/>
</dbReference>
<comment type="similarity">
    <text evidence="1">Belongs to the AHA1 family.</text>
</comment>
<dbReference type="InterPro" id="IPR013538">
    <property type="entry name" value="ASHA1/2-like_C"/>
</dbReference>
<name>A0A2T3WC30_9DEIO</name>
<reference evidence="3 4" key="1">
    <citation type="submission" date="2018-03" db="EMBL/GenBank/DDBJ databases">
        <title>Draft genome of Deinococcus sp. OD32.</title>
        <authorList>
            <person name="Wang X.-P."/>
            <person name="Du Z.-J."/>
        </authorList>
    </citation>
    <scope>NUCLEOTIDE SEQUENCE [LARGE SCALE GENOMIC DNA]</scope>
    <source>
        <strain evidence="3 4">OD32</strain>
    </source>
</reference>
<dbReference type="Gene3D" id="3.30.530.20">
    <property type="match status" value="1"/>
</dbReference>
<evidence type="ECO:0000256" key="1">
    <source>
        <dbReference type="ARBA" id="ARBA00006817"/>
    </source>
</evidence>
<evidence type="ECO:0000313" key="3">
    <source>
        <dbReference type="EMBL" id="PTA69465.1"/>
    </source>
</evidence>
<dbReference type="Proteomes" id="UP000240317">
    <property type="component" value="Unassembled WGS sequence"/>
</dbReference>
<sequence length="174" mass="19623">MTSAALTLTHRIENDTQLVLERTFAAPPELVFAAFTQPDHLRQWWGPRGWTLTHCAVDLRPGGRWHYCMKCEDKNQGDFYGMESWGLGIYDEIDAPGRLVYTDYFSDAEGTINDQMPATQSILTFEDVGGKTRVVSRSVYSTPEALKTVMDMGMLQGITETWERLAEHLAGQGE</sequence>
<dbReference type="InterPro" id="IPR023393">
    <property type="entry name" value="START-like_dom_sf"/>
</dbReference>
<keyword evidence="4" id="KW-1185">Reference proteome</keyword>
<organism evidence="3 4">
    <name type="scientific">Deinococcus arcticus</name>
    <dbReference type="NCBI Taxonomy" id="2136176"/>
    <lineage>
        <taxon>Bacteria</taxon>
        <taxon>Thermotogati</taxon>
        <taxon>Deinococcota</taxon>
        <taxon>Deinococci</taxon>
        <taxon>Deinococcales</taxon>
        <taxon>Deinococcaceae</taxon>
        <taxon>Deinococcus</taxon>
    </lineage>
</organism>
<feature type="domain" description="Activator of Hsp90 ATPase homologue 1/2-like C-terminal" evidence="2">
    <location>
        <begin position="25"/>
        <end position="169"/>
    </location>
</feature>
<dbReference type="AlphaFoldDB" id="A0A2T3WC30"/>
<dbReference type="RefSeq" id="WP_107136058.1">
    <property type="nucleotide sequence ID" value="NZ_PYSV01000001.1"/>
</dbReference>
<proteinExistence type="inferred from homology"/>
<dbReference type="EMBL" id="PYSV01000001">
    <property type="protein sequence ID" value="PTA69465.1"/>
    <property type="molecule type" value="Genomic_DNA"/>
</dbReference>
<comment type="caution">
    <text evidence="3">The sequence shown here is derived from an EMBL/GenBank/DDBJ whole genome shotgun (WGS) entry which is preliminary data.</text>
</comment>
<evidence type="ECO:0000259" key="2">
    <source>
        <dbReference type="Pfam" id="PF08327"/>
    </source>
</evidence>
<gene>
    <name evidence="3" type="ORF">C8263_00030</name>
</gene>